<evidence type="ECO:0000313" key="4">
    <source>
        <dbReference type="Proteomes" id="UP001054252"/>
    </source>
</evidence>
<evidence type="ECO:0000256" key="2">
    <source>
        <dbReference type="SAM" id="SignalP"/>
    </source>
</evidence>
<keyword evidence="4" id="KW-1185">Reference proteome</keyword>
<dbReference type="EMBL" id="BPVZ01000034">
    <property type="protein sequence ID" value="GKV11313.1"/>
    <property type="molecule type" value="Genomic_DNA"/>
</dbReference>
<proteinExistence type="predicted"/>
<sequence length="44" mass="4947">MAEFFFLFFLLPYPRACSVLPDSLPTSPPLSHRLPLPLETGKEA</sequence>
<reference evidence="3 4" key="1">
    <citation type="journal article" date="2021" name="Commun. Biol.">
        <title>The genome of Shorea leprosula (Dipterocarpaceae) highlights the ecological relevance of drought in aseasonal tropical rainforests.</title>
        <authorList>
            <person name="Ng K.K.S."/>
            <person name="Kobayashi M.J."/>
            <person name="Fawcett J.A."/>
            <person name="Hatakeyama M."/>
            <person name="Paape T."/>
            <person name="Ng C.H."/>
            <person name="Ang C.C."/>
            <person name="Tnah L.H."/>
            <person name="Lee C.T."/>
            <person name="Nishiyama T."/>
            <person name="Sese J."/>
            <person name="O'Brien M.J."/>
            <person name="Copetti D."/>
            <person name="Mohd Noor M.I."/>
            <person name="Ong R.C."/>
            <person name="Putra M."/>
            <person name="Sireger I.Z."/>
            <person name="Indrioko S."/>
            <person name="Kosugi Y."/>
            <person name="Izuno A."/>
            <person name="Isagi Y."/>
            <person name="Lee S.L."/>
            <person name="Shimizu K.K."/>
        </authorList>
    </citation>
    <scope>NUCLEOTIDE SEQUENCE [LARGE SCALE GENOMIC DNA]</scope>
    <source>
        <strain evidence="3">214</strain>
    </source>
</reference>
<dbReference type="AlphaFoldDB" id="A0AAV5JIV7"/>
<feature type="signal peptide" evidence="2">
    <location>
        <begin position="1"/>
        <end position="18"/>
    </location>
</feature>
<feature type="region of interest" description="Disordered" evidence="1">
    <location>
        <begin position="24"/>
        <end position="44"/>
    </location>
</feature>
<feature type="compositionally biased region" description="Low complexity" evidence="1">
    <location>
        <begin position="24"/>
        <end position="38"/>
    </location>
</feature>
<evidence type="ECO:0000313" key="3">
    <source>
        <dbReference type="EMBL" id="GKV11313.1"/>
    </source>
</evidence>
<protein>
    <submittedName>
        <fullName evidence="3">Uncharacterized protein</fullName>
    </submittedName>
</protein>
<accession>A0AAV5JIV7</accession>
<feature type="chain" id="PRO_5043988817" evidence="2">
    <location>
        <begin position="19"/>
        <end position="44"/>
    </location>
</feature>
<dbReference type="Proteomes" id="UP001054252">
    <property type="component" value="Unassembled WGS sequence"/>
</dbReference>
<keyword evidence="2" id="KW-0732">Signal</keyword>
<evidence type="ECO:0000256" key="1">
    <source>
        <dbReference type="SAM" id="MobiDB-lite"/>
    </source>
</evidence>
<name>A0AAV5JIV7_9ROSI</name>
<organism evidence="3 4">
    <name type="scientific">Rubroshorea leprosula</name>
    <dbReference type="NCBI Taxonomy" id="152421"/>
    <lineage>
        <taxon>Eukaryota</taxon>
        <taxon>Viridiplantae</taxon>
        <taxon>Streptophyta</taxon>
        <taxon>Embryophyta</taxon>
        <taxon>Tracheophyta</taxon>
        <taxon>Spermatophyta</taxon>
        <taxon>Magnoliopsida</taxon>
        <taxon>eudicotyledons</taxon>
        <taxon>Gunneridae</taxon>
        <taxon>Pentapetalae</taxon>
        <taxon>rosids</taxon>
        <taxon>malvids</taxon>
        <taxon>Malvales</taxon>
        <taxon>Dipterocarpaceae</taxon>
        <taxon>Rubroshorea</taxon>
    </lineage>
</organism>
<gene>
    <name evidence="3" type="ORF">SLEP1_g22577</name>
</gene>
<comment type="caution">
    <text evidence="3">The sequence shown here is derived from an EMBL/GenBank/DDBJ whole genome shotgun (WGS) entry which is preliminary data.</text>
</comment>